<evidence type="ECO:0000313" key="2">
    <source>
        <dbReference type="Proteomes" id="UP000829720"/>
    </source>
</evidence>
<gene>
    <name evidence="1" type="ORF">AGOR_G00208550</name>
</gene>
<dbReference type="Proteomes" id="UP000829720">
    <property type="component" value="Unassembled WGS sequence"/>
</dbReference>
<sequence>MSLHSSLWDIAEQQHQSVSGLLLPIGFNFQYVRCQRRECRVRVIWRRRLSGMEQCVKEVQTAVTVLMLMDRTCNAEYFRRQHRSGRDTLIYSSYQAHLPTILTHTPMLHNGAFAIYAHPLIVVAGTRVAFVWWKCGTSGGGCFVE</sequence>
<dbReference type="OrthoDB" id="10401270at2759"/>
<organism evidence="1 2">
    <name type="scientific">Albula goreensis</name>
    <dbReference type="NCBI Taxonomy" id="1534307"/>
    <lineage>
        <taxon>Eukaryota</taxon>
        <taxon>Metazoa</taxon>
        <taxon>Chordata</taxon>
        <taxon>Craniata</taxon>
        <taxon>Vertebrata</taxon>
        <taxon>Euteleostomi</taxon>
        <taxon>Actinopterygii</taxon>
        <taxon>Neopterygii</taxon>
        <taxon>Teleostei</taxon>
        <taxon>Albuliformes</taxon>
        <taxon>Albulidae</taxon>
        <taxon>Albula</taxon>
    </lineage>
</organism>
<dbReference type="EMBL" id="JAERUA010000020">
    <property type="protein sequence ID" value="KAI1885903.1"/>
    <property type="molecule type" value="Genomic_DNA"/>
</dbReference>
<evidence type="ECO:0000313" key="1">
    <source>
        <dbReference type="EMBL" id="KAI1885903.1"/>
    </source>
</evidence>
<proteinExistence type="predicted"/>
<protein>
    <submittedName>
        <fullName evidence="1">Uncharacterized protein</fullName>
    </submittedName>
</protein>
<dbReference type="AlphaFoldDB" id="A0A8T3CLD3"/>
<reference evidence="1" key="1">
    <citation type="submission" date="2021-01" db="EMBL/GenBank/DDBJ databases">
        <authorList>
            <person name="Zahm M."/>
            <person name="Roques C."/>
            <person name="Cabau C."/>
            <person name="Klopp C."/>
            <person name="Donnadieu C."/>
            <person name="Jouanno E."/>
            <person name="Lampietro C."/>
            <person name="Louis A."/>
            <person name="Herpin A."/>
            <person name="Echchiki A."/>
            <person name="Berthelot C."/>
            <person name="Parey E."/>
            <person name="Roest-Crollius H."/>
            <person name="Braasch I."/>
            <person name="Postlethwait J."/>
            <person name="Bobe J."/>
            <person name="Montfort J."/>
            <person name="Bouchez O."/>
            <person name="Begum T."/>
            <person name="Mejri S."/>
            <person name="Adams A."/>
            <person name="Chen W.-J."/>
            <person name="Guiguen Y."/>
        </authorList>
    </citation>
    <scope>NUCLEOTIDE SEQUENCE</scope>
    <source>
        <tissue evidence="1">Blood</tissue>
    </source>
</reference>
<comment type="caution">
    <text evidence="1">The sequence shown here is derived from an EMBL/GenBank/DDBJ whole genome shotgun (WGS) entry which is preliminary data.</text>
</comment>
<keyword evidence="2" id="KW-1185">Reference proteome</keyword>
<accession>A0A8T3CLD3</accession>
<name>A0A8T3CLD3_9TELE</name>